<evidence type="ECO:0000313" key="3">
    <source>
        <dbReference type="EMBL" id="GES91817.1"/>
    </source>
</evidence>
<dbReference type="SUPFAM" id="SSF49503">
    <property type="entry name" value="Cupredoxins"/>
    <property type="match status" value="1"/>
</dbReference>
<proteinExistence type="predicted"/>
<dbReference type="OrthoDB" id="2361949at2759"/>
<sequence>MTKPIIALLSILMIYVLQVFAQNCVLTEGPYSNQKKVVVKVNNTGFYPDCFIVRDGQSVVWKWEEEGDHTVTSNAGPFGDCNDEPSPVLDVDDNRLYMGDEIYAGPFKYDPDNPLNNEFYYKCYYHCGSGMFGMIQIIKKKR</sequence>
<protein>
    <recommendedName>
        <fullName evidence="5">Blue (type 1) copper domain-containing protein</fullName>
    </recommendedName>
</protein>
<dbReference type="Proteomes" id="UP000247702">
    <property type="component" value="Unassembled WGS sequence"/>
</dbReference>
<dbReference type="EMBL" id="BLAL01000206">
    <property type="protein sequence ID" value="GES91817.1"/>
    <property type="molecule type" value="Genomic_DNA"/>
</dbReference>
<dbReference type="Proteomes" id="UP000615446">
    <property type="component" value="Unassembled WGS sequence"/>
</dbReference>
<evidence type="ECO:0000313" key="4">
    <source>
        <dbReference type="Proteomes" id="UP000247702"/>
    </source>
</evidence>
<evidence type="ECO:0000313" key="2">
    <source>
        <dbReference type="EMBL" id="GBC04346.1"/>
    </source>
</evidence>
<name>A0A2Z6RNJ2_9GLOM</name>
<dbReference type="AlphaFoldDB" id="A0A2Z6RNJ2"/>
<evidence type="ECO:0008006" key="5">
    <source>
        <dbReference type="Google" id="ProtNLM"/>
    </source>
</evidence>
<evidence type="ECO:0000256" key="1">
    <source>
        <dbReference type="SAM" id="SignalP"/>
    </source>
</evidence>
<dbReference type="Gene3D" id="2.60.40.420">
    <property type="entry name" value="Cupredoxins - blue copper proteins"/>
    <property type="match status" value="1"/>
</dbReference>
<keyword evidence="4" id="KW-1185">Reference proteome</keyword>
<dbReference type="EMBL" id="BEXD01003941">
    <property type="protein sequence ID" value="GBC04346.1"/>
    <property type="molecule type" value="Genomic_DNA"/>
</dbReference>
<dbReference type="InterPro" id="IPR008972">
    <property type="entry name" value="Cupredoxin"/>
</dbReference>
<accession>A0A2Z6RNJ2</accession>
<comment type="caution">
    <text evidence="2">The sequence shown here is derived from an EMBL/GenBank/DDBJ whole genome shotgun (WGS) entry which is preliminary data.</text>
</comment>
<reference evidence="3" key="2">
    <citation type="submission" date="2019-10" db="EMBL/GenBank/DDBJ databases">
        <title>Conservation and host-specific expression of non-tandemly repeated heterogenous ribosome RNA gene in arbuscular mycorrhizal fungi.</title>
        <authorList>
            <person name="Maeda T."/>
            <person name="Kobayashi Y."/>
            <person name="Nakagawa T."/>
            <person name="Ezawa T."/>
            <person name="Yamaguchi K."/>
            <person name="Bino T."/>
            <person name="Nishimoto Y."/>
            <person name="Shigenobu S."/>
            <person name="Kawaguchi M."/>
        </authorList>
    </citation>
    <scope>NUCLEOTIDE SEQUENCE</scope>
    <source>
        <strain evidence="3">HR1</strain>
    </source>
</reference>
<gene>
    <name evidence="3" type="ORF">RCL2_001861900</name>
    <name evidence="2" type="ORF">RclHR1_05630003</name>
</gene>
<organism evidence="2 4">
    <name type="scientific">Rhizophagus clarus</name>
    <dbReference type="NCBI Taxonomy" id="94130"/>
    <lineage>
        <taxon>Eukaryota</taxon>
        <taxon>Fungi</taxon>
        <taxon>Fungi incertae sedis</taxon>
        <taxon>Mucoromycota</taxon>
        <taxon>Glomeromycotina</taxon>
        <taxon>Glomeromycetes</taxon>
        <taxon>Glomerales</taxon>
        <taxon>Glomeraceae</taxon>
        <taxon>Rhizophagus</taxon>
    </lineage>
</organism>
<reference evidence="2 4" key="1">
    <citation type="submission" date="2017-11" db="EMBL/GenBank/DDBJ databases">
        <title>The genome of Rhizophagus clarus HR1 reveals common genetic basis of auxotrophy among arbuscular mycorrhizal fungi.</title>
        <authorList>
            <person name="Kobayashi Y."/>
        </authorList>
    </citation>
    <scope>NUCLEOTIDE SEQUENCE [LARGE SCALE GENOMIC DNA]</scope>
    <source>
        <strain evidence="2 4">HR1</strain>
    </source>
</reference>
<feature type="signal peptide" evidence="1">
    <location>
        <begin position="1"/>
        <end position="21"/>
    </location>
</feature>
<keyword evidence="1" id="KW-0732">Signal</keyword>
<feature type="chain" id="PRO_5036060155" description="Blue (type 1) copper domain-containing protein" evidence="1">
    <location>
        <begin position="22"/>
        <end position="142"/>
    </location>
</feature>